<comment type="caution">
    <text evidence="9">The sequence shown here is derived from an EMBL/GenBank/DDBJ whole genome shotgun (WGS) entry which is preliminary data.</text>
</comment>
<dbReference type="GO" id="GO:0005634">
    <property type="term" value="C:nucleus"/>
    <property type="evidence" value="ECO:0007669"/>
    <property type="project" value="UniProtKB-SubCell"/>
</dbReference>
<dbReference type="InterPro" id="IPR045249">
    <property type="entry name" value="HARBI1-like"/>
</dbReference>
<dbReference type="EMBL" id="LWDG02000349">
    <property type="protein sequence ID" value="KAE8266327.1"/>
    <property type="molecule type" value="Genomic_DNA"/>
</dbReference>
<organism evidence="9 10">
    <name type="scientific">Tilletia walkeri</name>
    <dbReference type="NCBI Taxonomy" id="117179"/>
    <lineage>
        <taxon>Eukaryota</taxon>
        <taxon>Fungi</taxon>
        <taxon>Dikarya</taxon>
        <taxon>Basidiomycota</taxon>
        <taxon>Ustilaginomycotina</taxon>
        <taxon>Exobasidiomycetes</taxon>
        <taxon>Tilletiales</taxon>
        <taxon>Tilletiaceae</taxon>
        <taxon>Tilletia</taxon>
    </lineage>
</organism>
<evidence type="ECO:0000256" key="1">
    <source>
        <dbReference type="ARBA" id="ARBA00001968"/>
    </source>
</evidence>
<dbReference type="Pfam" id="PF13359">
    <property type="entry name" value="DDE_Tnp_4"/>
    <property type="match status" value="1"/>
</dbReference>
<comment type="cofactor">
    <cofactor evidence="1">
        <name>a divalent metal cation</name>
        <dbReference type="ChEBI" id="CHEBI:60240"/>
    </cofactor>
</comment>
<sequence>MYTVYVKMPAADALVPDRFKNDPKVKSAFKDVVGALDGTHLPAHPPTRDRARFRDRKGNLSFNVMAGCSFDLLFQFVIAEWEGSAADGYVLGRAMQTTLKIPEGRVFLGDEGFGLTKSVLVPYRATRYHLKEWATGNARPRTAKELFNRRHAGLRSVIERIFGIMKERFKVLLLGSDYPLKTQVALFPALAVVHNFIRLVDPQDIISDAEIDAWIKRHAEVDTTDDVEPTFKNDKAAEKGRNDRAKLMCDAYK</sequence>
<evidence type="ECO:0000256" key="5">
    <source>
        <dbReference type="ARBA" id="ARBA00022723"/>
    </source>
</evidence>
<dbReference type="GO" id="GO:0016787">
    <property type="term" value="F:hydrolase activity"/>
    <property type="evidence" value="ECO:0007669"/>
    <property type="project" value="UniProtKB-KW"/>
</dbReference>
<dbReference type="GO" id="GO:0046872">
    <property type="term" value="F:metal ion binding"/>
    <property type="evidence" value="ECO:0007669"/>
    <property type="project" value="UniProtKB-KW"/>
</dbReference>
<dbReference type="GO" id="GO:0004518">
    <property type="term" value="F:nuclease activity"/>
    <property type="evidence" value="ECO:0007669"/>
    <property type="project" value="UniProtKB-KW"/>
</dbReference>
<protein>
    <recommendedName>
        <fullName evidence="8">DDE Tnp4 domain-containing protein</fullName>
    </recommendedName>
</protein>
<comment type="similarity">
    <text evidence="3">Belongs to the HARBI1 family.</text>
</comment>
<keyword evidence="10" id="KW-1185">Reference proteome</keyword>
<dbReference type="Proteomes" id="UP000078113">
    <property type="component" value="Unassembled WGS sequence"/>
</dbReference>
<evidence type="ECO:0000256" key="2">
    <source>
        <dbReference type="ARBA" id="ARBA00004123"/>
    </source>
</evidence>
<accession>A0A8X7N4L7</accession>
<evidence type="ECO:0000256" key="3">
    <source>
        <dbReference type="ARBA" id="ARBA00006958"/>
    </source>
</evidence>
<dbReference type="PANTHER" id="PTHR22930:SF259">
    <property type="entry name" value="OS08G0106900 PROTEIN"/>
    <property type="match status" value="1"/>
</dbReference>
<evidence type="ECO:0000313" key="9">
    <source>
        <dbReference type="EMBL" id="KAE8266327.1"/>
    </source>
</evidence>
<reference evidence="9" key="2">
    <citation type="journal article" date="2019" name="IMA Fungus">
        <title>Genome sequencing and comparison of five Tilletia species to identify candidate genes for the detection of regulated species infecting wheat.</title>
        <authorList>
            <person name="Nguyen H.D.T."/>
            <person name="Sultana T."/>
            <person name="Kesanakurti P."/>
            <person name="Hambleton S."/>
        </authorList>
    </citation>
    <scope>NUCLEOTIDE SEQUENCE</scope>
    <source>
        <strain evidence="9">DAOMC 236422</strain>
    </source>
</reference>
<dbReference type="InterPro" id="IPR027806">
    <property type="entry name" value="HARBI1_dom"/>
</dbReference>
<gene>
    <name evidence="9" type="ORF">A4X09_0g6021</name>
</gene>
<feature type="domain" description="DDE Tnp4" evidence="8">
    <location>
        <begin position="36"/>
        <end position="189"/>
    </location>
</feature>
<evidence type="ECO:0000256" key="7">
    <source>
        <dbReference type="ARBA" id="ARBA00023242"/>
    </source>
</evidence>
<keyword evidence="7" id="KW-0539">Nucleus</keyword>
<keyword evidence="4" id="KW-0540">Nuclease</keyword>
<comment type="subcellular location">
    <subcellularLocation>
        <location evidence="2">Nucleus</location>
    </subcellularLocation>
</comment>
<evidence type="ECO:0000256" key="4">
    <source>
        <dbReference type="ARBA" id="ARBA00022722"/>
    </source>
</evidence>
<evidence type="ECO:0000256" key="6">
    <source>
        <dbReference type="ARBA" id="ARBA00022801"/>
    </source>
</evidence>
<dbReference type="PANTHER" id="PTHR22930">
    <property type="match status" value="1"/>
</dbReference>
<evidence type="ECO:0000259" key="8">
    <source>
        <dbReference type="Pfam" id="PF13359"/>
    </source>
</evidence>
<proteinExistence type="inferred from homology"/>
<dbReference type="AlphaFoldDB" id="A0A8X7N4L7"/>
<reference evidence="9" key="1">
    <citation type="submission" date="2016-04" db="EMBL/GenBank/DDBJ databases">
        <authorList>
            <person name="Nguyen H.D."/>
            <person name="Samba Siva P."/>
            <person name="Cullis J."/>
            <person name="Levesque C.A."/>
            <person name="Hambleton S."/>
        </authorList>
    </citation>
    <scope>NUCLEOTIDE SEQUENCE</scope>
    <source>
        <strain evidence="9">DAOMC 236422</strain>
    </source>
</reference>
<evidence type="ECO:0000313" key="10">
    <source>
        <dbReference type="Proteomes" id="UP000078113"/>
    </source>
</evidence>
<keyword evidence="5" id="KW-0479">Metal-binding</keyword>
<name>A0A8X7N4L7_9BASI</name>
<keyword evidence="6" id="KW-0378">Hydrolase</keyword>